<reference evidence="2 3" key="1">
    <citation type="journal article" date="2019" name="Genome Biol. Evol.">
        <title>Insights into the evolution of the New World diploid cottons (Gossypium, subgenus Houzingenia) based on genome sequencing.</title>
        <authorList>
            <person name="Grover C.E."/>
            <person name="Arick M.A. 2nd"/>
            <person name="Thrash A."/>
            <person name="Conover J.L."/>
            <person name="Sanders W.S."/>
            <person name="Peterson D.G."/>
            <person name="Frelichowski J.E."/>
            <person name="Scheffler J.A."/>
            <person name="Scheffler B.E."/>
            <person name="Wendel J.F."/>
        </authorList>
    </citation>
    <scope>NUCLEOTIDE SEQUENCE [LARGE SCALE GENOMIC DNA]</scope>
    <source>
        <strain evidence="2">6</strain>
        <tissue evidence="2">Leaf</tissue>
    </source>
</reference>
<feature type="transmembrane region" description="Helical" evidence="1">
    <location>
        <begin position="15"/>
        <end position="32"/>
    </location>
</feature>
<gene>
    <name evidence="2" type="ORF">Goarm_017430</name>
</gene>
<keyword evidence="3" id="KW-1185">Reference proteome</keyword>
<protein>
    <submittedName>
        <fullName evidence="2">Uncharacterized protein</fullName>
    </submittedName>
</protein>
<organism evidence="2 3">
    <name type="scientific">Gossypium armourianum</name>
    <dbReference type="NCBI Taxonomy" id="34283"/>
    <lineage>
        <taxon>Eukaryota</taxon>
        <taxon>Viridiplantae</taxon>
        <taxon>Streptophyta</taxon>
        <taxon>Embryophyta</taxon>
        <taxon>Tracheophyta</taxon>
        <taxon>Spermatophyta</taxon>
        <taxon>Magnoliopsida</taxon>
        <taxon>eudicotyledons</taxon>
        <taxon>Gunneridae</taxon>
        <taxon>Pentapetalae</taxon>
        <taxon>rosids</taxon>
        <taxon>malvids</taxon>
        <taxon>Malvales</taxon>
        <taxon>Malvaceae</taxon>
        <taxon>Malvoideae</taxon>
        <taxon>Gossypium</taxon>
    </lineage>
</organism>
<dbReference type="AlphaFoldDB" id="A0A7J9JGX9"/>
<sequence>MILDETLYQCRDFDWVPLLGIWRAVGYASLLVSRQYRLRQSIPATQGLAQCEFAYKCGNYKKKLKIVKQDFKKKSSELEKG</sequence>
<keyword evidence="1" id="KW-1133">Transmembrane helix</keyword>
<dbReference type="PANTHER" id="PTHR48200">
    <property type="entry name" value="PROTEIN, PUTATIVE-RELATED"/>
    <property type="match status" value="1"/>
</dbReference>
<evidence type="ECO:0000256" key="1">
    <source>
        <dbReference type="SAM" id="Phobius"/>
    </source>
</evidence>
<dbReference type="EMBL" id="JABFAE010000007">
    <property type="protein sequence ID" value="MBA0833094.1"/>
    <property type="molecule type" value="Genomic_DNA"/>
</dbReference>
<keyword evidence="1" id="KW-0472">Membrane</keyword>
<dbReference type="Proteomes" id="UP000593575">
    <property type="component" value="Unassembled WGS sequence"/>
</dbReference>
<keyword evidence="1" id="KW-0812">Transmembrane</keyword>
<comment type="caution">
    <text evidence="2">The sequence shown here is derived from an EMBL/GenBank/DDBJ whole genome shotgun (WGS) entry which is preliminary data.</text>
</comment>
<dbReference type="PANTHER" id="PTHR48200:SF1">
    <property type="entry name" value="AMINOTRANSFERASE-LIKE PLANT MOBILE DOMAIN-CONTAINING PROTEIN"/>
    <property type="match status" value="1"/>
</dbReference>
<evidence type="ECO:0000313" key="2">
    <source>
        <dbReference type="EMBL" id="MBA0833094.1"/>
    </source>
</evidence>
<proteinExistence type="predicted"/>
<accession>A0A7J9JGX9</accession>
<name>A0A7J9JGX9_9ROSI</name>
<evidence type="ECO:0000313" key="3">
    <source>
        <dbReference type="Proteomes" id="UP000593575"/>
    </source>
</evidence>